<dbReference type="InterPro" id="IPR001900">
    <property type="entry name" value="RNase_II/R"/>
</dbReference>
<gene>
    <name evidence="13" type="ORF">FisN_16Lh078</name>
</gene>
<dbReference type="FunFam" id="2.40.50.700:FF:000001">
    <property type="entry name" value="Exosome complex exonuclease exoribonuclease (Rrp44)"/>
    <property type="match status" value="1"/>
</dbReference>
<evidence type="ECO:0000256" key="2">
    <source>
        <dbReference type="ARBA" id="ARBA00005785"/>
    </source>
</evidence>
<evidence type="ECO:0000256" key="9">
    <source>
        <dbReference type="ARBA" id="ARBA00023242"/>
    </source>
</evidence>
<dbReference type="OrthoDB" id="372421at2759"/>
<dbReference type="PANTHER" id="PTHR23355">
    <property type="entry name" value="RIBONUCLEASE"/>
    <property type="match status" value="1"/>
</dbReference>
<evidence type="ECO:0000256" key="4">
    <source>
        <dbReference type="ARBA" id="ARBA00022722"/>
    </source>
</evidence>
<dbReference type="InterPro" id="IPR029060">
    <property type="entry name" value="PIN-like_dom_sf"/>
</dbReference>
<evidence type="ECO:0000313" key="14">
    <source>
        <dbReference type="Proteomes" id="UP000198406"/>
    </source>
</evidence>
<keyword evidence="3" id="KW-0698">rRNA processing</keyword>
<dbReference type="Pfam" id="PF13638">
    <property type="entry name" value="PIN_4"/>
    <property type="match status" value="1"/>
</dbReference>
<dbReference type="AlphaFoldDB" id="A0A1Z5KIX3"/>
<protein>
    <recommendedName>
        <fullName evidence="10">Ribosomal RNA-processing protein 44</fullName>
    </recommendedName>
</protein>
<dbReference type="Pfam" id="PF00773">
    <property type="entry name" value="RNB"/>
    <property type="match status" value="1"/>
</dbReference>
<dbReference type="EMBL" id="BDSP01000240">
    <property type="protein sequence ID" value="GAX26250.1"/>
    <property type="molecule type" value="Genomic_DNA"/>
</dbReference>
<dbReference type="GO" id="GO:0004519">
    <property type="term" value="F:endonuclease activity"/>
    <property type="evidence" value="ECO:0007669"/>
    <property type="project" value="TreeGrafter"/>
</dbReference>
<dbReference type="PROSITE" id="PS01175">
    <property type="entry name" value="RIBONUCLEASE_II"/>
    <property type="match status" value="1"/>
</dbReference>
<comment type="caution">
    <text evidence="13">The sequence shown here is derived from an EMBL/GenBank/DDBJ whole genome shotgun (WGS) entry which is preliminary data.</text>
</comment>
<dbReference type="InParanoid" id="A0A1Z5KIX3"/>
<comment type="subcellular location">
    <subcellularLocation>
        <location evidence="1">Nucleus</location>
    </subcellularLocation>
</comment>
<keyword evidence="4" id="KW-0540">Nuclease</keyword>
<dbReference type="GO" id="GO:0000177">
    <property type="term" value="C:cytoplasmic exosome (RNase complex)"/>
    <property type="evidence" value="ECO:0007669"/>
    <property type="project" value="TreeGrafter"/>
</dbReference>
<evidence type="ECO:0000256" key="11">
    <source>
        <dbReference type="RuleBase" id="RU003901"/>
    </source>
</evidence>
<dbReference type="GO" id="GO:0071031">
    <property type="term" value="P:nuclear mRNA surveillance of mRNA 3'-end processing"/>
    <property type="evidence" value="ECO:0007669"/>
    <property type="project" value="TreeGrafter"/>
</dbReference>
<dbReference type="GO" id="GO:0006364">
    <property type="term" value="P:rRNA processing"/>
    <property type="evidence" value="ECO:0007669"/>
    <property type="project" value="UniProtKB-KW"/>
</dbReference>
<dbReference type="FunCoup" id="A0A1Z5KIX3">
    <property type="interactions" value="641"/>
</dbReference>
<keyword evidence="6" id="KW-0271">Exosome</keyword>
<dbReference type="InterPro" id="IPR022966">
    <property type="entry name" value="RNase_II/R_CS"/>
</dbReference>
<dbReference type="Pfam" id="PF17849">
    <property type="entry name" value="OB_Dis3"/>
    <property type="match status" value="1"/>
</dbReference>
<dbReference type="SUPFAM" id="SSF88723">
    <property type="entry name" value="PIN domain-like"/>
    <property type="match status" value="1"/>
</dbReference>
<evidence type="ECO:0000256" key="8">
    <source>
        <dbReference type="ARBA" id="ARBA00022884"/>
    </source>
</evidence>
<keyword evidence="8" id="KW-0694">RNA-binding</keyword>
<dbReference type="Gene3D" id="2.40.50.700">
    <property type="match status" value="1"/>
</dbReference>
<dbReference type="InterPro" id="IPR041505">
    <property type="entry name" value="Dis3_CSD2"/>
</dbReference>
<evidence type="ECO:0000256" key="3">
    <source>
        <dbReference type="ARBA" id="ARBA00022552"/>
    </source>
</evidence>
<dbReference type="GO" id="GO:0016075">
    <property type="term" value="P:rRNA catabolic process"/>
    <property type="evidence" value="ECO:0007669"/>
    <property type="project" value="TreeGrafter"/>
</dbReference>
<proteinExistence type="inferred from homology"/>
<dbReference type="GO" id="GO:0000176">
    <property type="term" value="C:nuclear exosome (RNase complex)"/>
    <property type="evidence" value="ECO:0007669"/>
    <property type="project" value="UniProtKB-ARBA"/>
</dbReference>
<dbReference type="SUPFAM" id="SSF50249">
    <property type="entry name" value="Nucleic acid-binding proteins"/>
    <property type="match status" value="2"/>
</dbReference>
<dbReference type="InterPro" id="IPR033770">
    <property type="entry name" value="RRP44_S1"/>
</dbReference>
<feature type="domain" description="RNB" evidence="12">
    <location>
        <begin position="519"/>
        <end position="852"/>
    </location>
</feature>
<name>A0A1Z5KIX3_FISSO</name>
<dbReference type="Gene3D" id="3.40.50.1010">
    <property type="entry name" value="5'-nuclease"/>
    <property type="match status" value="1"/>
</dbReference>
<evidence type="ECO:0000259" key="12">
    <source>
        <dbReference type="SMART" id="SM00955"/>
    </source>
</evidence>
<dbReference type="GO" id="GO:0003723">
    <property type="term" value="F:RNA binding"/>
    <property type="evidence" value="ECO:0007669"/>
    <property type="project" value="UniProtKB-KW"/>
</dbReference>
<dbReference type="GO" id="GO:0000175">
    <property type="term" value="F:3'-5'-RNA exonuclease activity"/>
    <property type="evidence" value="ECO:0007669"/>
    <property type="project" value="TreeGrafter"/>
</dbReference>
<organism evidence="13 14">
    <name type="scientific">Fistulifera solaris</name>
    <name type="common">Oleaginous diatom</name>
    <dbReference type="NCBI Taxonomy" id="1519565"/>
    <lineage>
        <taxon>Eukaryota</taxon>
        <taxon>Sar</taxon>
        <taxon>Stramenopiles</taxon>
        <taxon>Ochrophyta</taxon>
        <taxon>Bacillariophyta</taxon>
        <taxon>Bacillariophyceae</taxon>
        <taxon>Bacillariophycidae</taxon>
        <taxon>Naviculales</taxon>
        <taxon>Naviculaceae</taxon>
        <taxon>Fistulifera</taxon>
    </lineage>
</organism>
<evidence type="ECO:0000256" key="10">
    <source>
        <dbReference type="ARBA" id="ARBA00077930"/>
    </source>
</evidence>
<evidence type="ECO:0000256" key="1">
    <source>
        <dbReference type="ARBA" id="ARBA00004123"/>
    </source>
</evidence>
<sequence>MNDDETSCAEGEEDIRAAPSLYTRSTYYRPTMKRGKILKQVTERYLRDDLGYGCYYKDTSTDNRVDRVHGTPQIISSLPELQRLLKPSQPVVVVDTNVLLHQMDVLQQAGKAMPNLVVPQTALEECRNHRMVIYDQTVDLLRSIHKERCTIFFPDPYHTATSVEEKEEGISPNDLNDERIRRVAEFYGKSLPGVSVIFLTDDVASREKASRSYQAMSVRQYVQVLEQTNPGLSLSDLVAAQTSVLSNEEDEAPLYETHLEATALSRGIQSGKLYRGVLRSSDWNTAHVTIRRGDERVAVTVQGDLDRNRAVDGDVVAIALHPLTKWISSAAAPVTSSVKDTPSAGIASETAEPTLAEMSNVRDTIAVEQGELRPTGKIVGIVRRNFENQSGSIFTKSSGKADSEQEKIATKMERENPDGTATCVFFPVNKKIPPVLLRTTQRDRLFGQRIVVSLDSWPANSRYPLGHYVRTIGPAGDKDVETEVLLQQHDIPHEPFPAAVLACLPPEDYKISAENSPGRVDLRHLPVLSIDPPGCKDIDDALHCLVLPNGNYQVGVHIADVTHYVKPGTAMDLEAANRSTSTYLVNKRLDMLPALLTTDLCSLKCNVDRYAFSVLWEVSPDGNIIQVDFQKSIIHSIAALTYQQAQSFIDQPDDPTDIQACAVKRLAVLARKFRQRRIDAGALTLASPEVKFVLDSESLNPTDVQAYALLEANALVEEFMLLANVTVAKKILRQYPTLSVLRRHPAPNRSMFDPLISKAQSIGLSINIEDSKKLADSLDAAQVKSDPYINKLLRILSTRCMSPAQYFCSGELRASEWHHYGLAAPVYTHFTSPIRRYADVCVHRLLAASINVAPLPQHLSSKSYMHDLCTNMNRRHRAAQLAGRASVQLHTLIYFSGDGAKEEDAYVLDVDTDKGSDPSFTVMVPRYGIEGRVRLDAAEVERFPEEHRIAWAGKTKSCSVKVFDKVRVRLSVREMQGDQRELAIDFIEQKL</sequence>
<evidence type="ECO:0000256" key="7">
    <source>
        <dbReference type="ARBA" id="ARBA00022839"/>
    </source>
</evidence>
<dbReference type="PANTHER" id="PTHR23355:SF35">
    <property type="entry name" value="EXOSOME COMPLEX EXONUCLEASE RRP44"/>
    <property type="match status" value="1"/>
</dbReference>
<evidence type="ECO:0000256" key="5">
    <source>
        <dbReference type="ARBA" id="ARBA00022801"/>
    </source>
</evidence>
<dbReference type="InterPro" id="IPR012340">
    <property type="entry name" value="NA-bd_OB-fold"/>
</dbReference>
<keyword evidence="14" id="KW-1185">Reference proteome</keyword>
<keyword evidence="7 13" id="KW-0269">Exonuclease</keyword>
<reference evidence="13 14" key="1">
    <citation type="journal article" date="2015" name="Plant Cell">
        <title>Oil accumulation by the oleaginous diatom Fistulifera solaris as revealed by the genome and transcriptome.</title>
        <authorList>
            <person name="Tanaka T."/>
            <person name="Maeda Y."/>
            <person name="Veluchamy A."/>
            <person name="Tanaka M."/>
            <person name="Abida H."/>
            <person name="Marechal E."/>
            <person name="Bowler C."/>
            <person name="Muto M."/>
            <person name="Sunaga Y."/>
            <person name="Tanaka M."/>
            <person name="Yoshino T."/>
            <person name="Taniguchi T."/>
            <person name="Fukuda Y."/>
            <person name="Nemoto M."/>
            <person name="Matsumoto M."/>
            <person name="Wong P.S."/>
            <person name="Aburatani S."/>
            <person name="Fujibuchi W."/>
        </authorList>
    </citation>
    <scope>NUCLEOTIDE SEQUENCE [LARGE SCALE GENOMIC DNA]</scope>
    <source>
        <strain evidence="13 14">JPCC DA0580</strain>
    </source>
</reference>
<accession>A0A1Z5KIX3</accession>
<evidence type="ECO:0000313" key="13">
    <source>
        <dbReference type="EMBL" id="GAX26250.1"/>
    </source>
</evidence>
<dbReference type="Proteomes" id="UP000198406">
    <property type="component" value="Unassembled WGS sequence"/>
</dbReference>
<keyword evidence="5" id="KW-0378">Hydrolase</keyword>
<dbReference type="CDD" id="cd09862">
    <property type="entry name" value="PIN_Rrp44-like"/>
    <property type="match status" value="1"/>
</dbReference>
<dbReference type="InterPro" id="IPR050180">
    <property type="entry name" value="RNR_Ribonuclease"/>
</dbReference>
<evidence type="ECO:0000256" key="6">
    <source>
        <dbReference type="ARBA" id="ARBA00022835"/>
    </source>
</evidence>
<dbReference type="InterPro" id="IPR002716">
    <property type="entry name" value="PIN_dom"/>
</dbReference>
<dbReference type="Gene3D" id="2.40.50.690">
    <property type="match status" value="1"/>
</dbReference>
<dbReference type="Gene3D" id="2.40.50.140">
    <property type="entry name" value="Nucleic acid-binding proteins"/>
    <property type="match status" value="1"/>
</dbReference>
<dbReference type="Pfam" id="PF17215">
    <property type="entry name" value="Rrp44_S1"/>
    <property type="match status" value="1"/>
</dbReference>
<dbReference type="SMART" id="SM00955">
    <property type="entry name" value="RNB"/>
    <property type="match status" value="1"/>
</dbReference>
<keyword evidence="9" id="KW-0539">Nucleus</keyword>
<comment type="similarity">
    <text evidence="2 11">Belongs to the RNR ribonuclease family.</text>
</comment>